<dbReference type="Proteomes" id="UP000093523">
    <property type="component" value="Unassembled WGS sequence"/>
</dbReference>
<comment type="caution">
    <text evidence="1">The sequence shown here is derived from an EMBL/GenBank/DDBJ whole genome shotgun (WGS) entry which is preliminary data.</text>
</comment>
<dbReference type="AlphaFoldDB" id="A0A1B9NZC9"/>
<dbReference type="OrthoDB" id="1551162at2"/>
<evidence type="ECO:0000313" key="2">
    <source>
        <dbReference type="Proteomes" id="UP000093523"/>
    </source>
</evidence>
<proteinExistence type="predicted"/>
<evidence type="ECO:0000313" key="1">
    <source>
        <dbReference type="EMBL" id="OCH21363.1"/>
    </source>
</evidence>
<dbReference type="RefSeq" id="WP_017022550.1">
    <property type="nucleotide sequence ID" value="NZ_CAWMPN010000009.1"/>
</dbReference>
<evidence type="ECO:0008006" key="3">
    <source>
        <dbReference type="Google" id="ProtNLM"/>
    </source>
</evidence>
<gene>
    <name evidence="1" type="ORF">A6E04_12540</name>
</gene>
<name>A0A1B9NZC9_ALILO</name>
<accession>A0A1B9NZC9</accession>
<reference evidence="1 2" key="1">
    <citation type="submission" date="2016-06" db="EMBL/GenBank/DDBJ databases">
        <authorList>
            <person name="Kjaerup R.B."/>
            <person name="Dalgaard T.S."/>
            <person name="Juul-Madsen H.R."/>
        </authorList>
    </citation>
    <scope>NUCLEOTIDE SEQUENCE [LARGE SCALE GENOMIC DNA]</scope>
    <source>
        <strain evidence="1 2">1S159</strain>
    </source>
</reference>
<dbReference type="EMBL" id="MAJU01000009">
    <property type="protein sequence ID" value="OCH21363.1"/>
    <property type="molecule type" value="Genomic_DNA"/>
</dbReference>
<dbReference type="Pfam" id="PF20116">
    <property type="entry name" value="DUF6506"/>
    <property type="match status" value="1"/>
</dbReference>
<sequence>MTTIFKAAFIFIAPETKVDTNSSWVLTPEVHVKTLAVSSYQEACDSIDGLEKEGIRAIELCGGFGQQGVAEIAKAVAGRMPIGVVRFDHHPCLGNVSGDALFLPK</sequence>
<dbReference type="InterPro" id="IPR045441">
    <property type="entry name" value="DUF6506"/>
</dbReference>
<protein>
    <recommendedName>
        <fullName evidence="3">Electron transfer flavoprotein alpha/beta-subunit N-terminal domain-containing protein</fullName>
    </recommendedName>
</protein>
<organism evidence="1 2">
    <name type="scientific">Aliivibrio logei</name>
    <name type="common">Vibrio logei</name>
    <dbReference type="NCBI Taxonomy" id="688"/>
    <lineage>
        <taxon>Bacteria</taxon>
        <taxon>Pseudomonadati</taxon>
        <taxon>Pseudomonadota</taxon>
        <taxon>Gammaproteobacteria</taxon>
        <taxon>Vibrionales</taxon>
        <taxon>Vibrionaceae</taxon>
        <taxon>Aliivibrio</taxon>
    </lineage>
</organism>